<evidence type="ECO:0000259" key="3">
    <source>
        <dbReference type="Pfam" id="PF13458"/>
    </source>
</evidence>
<dbReference type="GO" id="GO:0005524">
    <property type="term" value="F:ATP binding"/>
    <property type="evidence" value="ECO:0007669"/>
    <property type="project" value="UniProtKB-KW"/>
</dbReference>
<evidence type="ECO:0000313" key="4">
    <source>
        <dbReference type="EMBL" id="GGG29617.1"/>
    </source>
</evidence>
<feature type="domain" description="Leucine-binding protein" evidence="3">
    <location>
        <begin position="41"/>
        <end position="379"/>
    </location>
</feature>
<evidence type="ECO:0000313" key="5">
    <source>
        <dbReference type="Proteomes" id="UP000597507"/>
    </source>
</evidence>
<accession>A0A8J3EBT0</accession>
<keyword evidence="4" id="KW-0547">Nucleotide-binding</keyword>
<comment type="similarity">
    <text evidence="1">Belongs to the leucine-binding protein family.</text>
</comment>
<dbReference type="EMBL" id="BMKS01000004">
    <property type="protein sequence ID" value="GGG29617.1"/>
    <property type="molecule type" value="Genomic_DNA"/>
</dbReference>
<gene>
    <name evidence="4" type="ORF">GCM10010964_16880</name>
</gene>
<name>A0A8J3EBT0_9PROT</name>
<dbReference type="Proteomes" id="UP000597507">
    <property type="component" value="Unassembled WGS sequence"/>
</dbReference>
<proteinExistence type="inferred from homology"/>
<keyword evidence="5" id="KW-1185">Reference proteome</keyword>
<sequence>MPNASATTRRGLLQAGAAGALAATVPATARAQQSGPARGEPLRVGVMTDLSGPFAGAGSQPLFWGAEVAIELFNERGGVDGRPVQAVTADSQSRTETAINEAERLLGQERLEVITGIYSSAHAVPLAQRFEQARKVMWITSAISVAVLKVRNLRYVFRPTVHSDQYGEASVSFVHEHAQARLGMPPERVRLAAIYEDGPYGTGVAAAIEAQARSRNMPLVLKEGYSASAPDLSTLVTKLRRERPDVVLHTGYNPDITLFLRQAKAGGLRFRALIGHGAGHAQIDRLTETFGNDVNHIYNVDPVGTQMLDWSKLRPGVGDLARVFVERYQAKHRVRDLPAHASMGFNNTWVFLEHVLKPSVRRTGGLSADALREAALEVDIPVGGTIQGYGVKFVPPGNPMSGQNERSFPVVMQFEGGRGRVVWPTAIAGGPPVLPLPPSSPFALRS</sequence>
<dbReference type="PANTHER" id="PTHR47151">
    <property type="entry name" value="LEU/ILE/VAL-BINDING ABC TRANSPORTER SUBUNIT"/>
    <property type="match status" value="1"/>
</dbReference>
<dbReference type="Pfam" id="PF13458">
    <property type="entry name" value="Peripla_BP_6"/>
    <property type="match status" value="1"/>
</dbReference>
<dbReference type="CDD" id="cd06340">
    <property type="entry name" value="PBP1_ABC_ligand_binding-like"/>
    <property type="match status" value="1"/>
</dbReference>
<reference evidence="4 5" key="1">
    <citation type="journal article" date="2014" name="Int. J. Syst. Evol. Microbiol.">
        <title>Complete genome sequence of Corynebacterium casei LMG S-19264T (=DSM 44701T), isolated from a smear-ripened cheese.</title>
        <authorList>
            <consortium name="US DOE Joint Genome Institute (JGI-PGF)"/>
            <person name="Walter F."/>
            <person name="Albersmeier A."/>
            <person name="Kalinowski J."/>
            <person name="Ruckert C."/>
        </authorList>
    </citation>
    <scope>NUCLEOTIDE SEQUENCE [LARGE SCALE GENOMIC DNA]</scope>
    <source>
        <strain evidence="4 5">CGMCC 1.16330</strain>
    </source>
</reference>
<dbReference type="InterPro" id="IPR028081">
    <property type="entry name" value="Leu-bd"/>
</dbReference>
<keyword evidence="2" id="KW-0732">Signal</keyword>
<dbReference type="InterPro" id="IPR006311">
    <property type="entry name" value="TAT_signal"/>
</dbReference>
<dbReference type="Gene3D" id="3.40.50.2300">
    <property type="match status" value="2"/>
</dbReference>
<protein>
    <submittedName>
        <fullName evidence="4">ABC transporter ATP-binding protein</fullName>
    </submittedName>
</protein>
<evidence type="ECO:0000256" key="2">
    <source>
        <dbReference type="ARBA" id="ARBA00022729"/>
    </source>
</evidence>
<dbReference type="RefSeq" id="WP_188899574.1">
    <property type="nucleotide sequence ID" value="NZ_BMKS01000004.1"/>
</dbReference>
<dbReference type="PANTHER" id="PTHR47151:SF2">
    <property type="entry name" value="AMINO ACID BINDING PROTEIN"/>
    <property type="match status" value="1"/>
</dbReference>
<dbReference type="AlphaFoldDB" id="A0A8J3EBT0"/>
<dbReference type="SUPFAM" id="SSF53822">
    <property type="entry name" value="Periplasmic binding protein-like I"/>
    <property type="match status" value="1"/>
</dbReference>
<evidence type="ECO:0000256" key="1">
    <source>
        <dbReference type="ARBA" id="ARBA00010062"/>
    </source>
</evidence>
<organism evidence="4 5">
    <name type="scientific">Caldovatus sediminis</name>
    <dbReference type="NCBI Taxonomy" id="2041189"/>
    <lineage>
        <taxon>Bacteria</taxon>
        <taxon>Pseudomonadati</taxon>
        <taxon>Pseudomonadota</taxon>
        <taxon>Alphaproteobacteria</taxon>
        <taxon>Acetobacterales</taxon>
        <taxon>Roseomonadaceae</taxon>
        <taxon>Caldovatus</taxon>
    </lineage>
</organism>
<keyword evidence="4" id="KW-0067">ATP-binding</keyword>
<dbReference type="InterPro" id="IPR028082">
    <property type="entry name" value="Peripla_BP_I"/>
</dbReference>
<comment type="caution">
    <text evidence="4">The sequence shown here is derived from an EMBL/GenBank/DDBJ whole genome shotgun (WGS) entry which is preliminary data.</text>
</comment>
<dbReference type="PROSITE" id="PS51318">
    <property type="entry name" value="TAT"/>
    <property type="match status" value="1"/>
</dbReference>